<reference evidence="1 2" key="1">
    <citation type="submission" date="2024-09" db="EMBL/GenBank/DDBJ databases">
        <title>Floridaenema gen nov. (Aerosakkonemataceae, Aerosakkonematales ord. nov., Cyanobacteria) from benthic tropical and subtropical fresh waters, with the description of four new species.</title>
        <authorList>
            <person name="Moretto J.A."/>
            <person name="Berthold D.E."/>
            <person name="Lefler F.W."/>
            <person name="Huang I.-S."/>
            <person name="Laughinghouse H. IV."/>
        </authorList>
    </citation>
    <scope>NUCLEOTIDE SEQUENCE [LARGE SCALE GENOMIC DNA]</scope>
    <source>
        <strain evidence="1 2">BLCC-F50</strain>
    </source>
</reference>
<dbReference type="RefSeq" id="WP_413266555.1">
    <property type="nucleotide sequence ID" value="NZ_JBHFNR010000226.1"/>
</dbReference>
<protein>
    <submittedName>
        <fullName evidence="1">Uncharacterized protein</fullName>
    </submittedName>
</protein>
<evidence type="ECO:0000313" key="2">
    <source>
        <dbReference type="Proteomes" id="UP001576784"/>
    </source>
</evidence>
<comment type="caution">
    <text evidence="1">The sequence shown here is derived from an EMBL/GenBank/DDBJ whole genome shotgun (WGS) entry which is preliminary data.</text>
</comment>
<sequence length="472" mass="46654">MTTTLTNTGWTGLANGLWSDGANTVVDANGGFIVLSGTVADTRSGGDSLQGSGGSIGLNIFTGATLQKIGLGRLGVIGVGADSGINNDGTFQTSNGNDSLSGSGGKFGIKTGSGSIINLGNGANTISGTATNTFSAIFGTPNFYGISNLGTIETGLESDTITGIAGDIGINNGRGAIIRTGSNADARDTITGTGGFIGINNEGIIETGDGRDTITGNGNGIRNSGNAAIIRTGNGNDTITGSVSGGGFYGIINEWEAKIEAGNDNKKITGSGSFDGILNQFGSTIQVGTGTNTISGTGGNSGINNLFSVIVTGDGADTITGTATGTAGVGIRNEFASTIQTGGGTDVLTGRGTVGIYNDGVINLGNGNNTVAALTSAGTVGTFTGTGSIIFGTDQDRLRGFGTGNFYGGGGTDIVELPTGTYTVGSATVNANTFVTFTSGGITMNVTEFETLRIGSKSFNIANLIPNTVVTG</sequence>
<evidence type="ECO:0000313" key="1">
    <source>
        <dbReference type="EMBL" id="MFB2896937.1"/>
    </source>
</evidence>
<gene>
    <name evidence="1" type="ORF">ACE1CI_28825</name>
</gene>
<accession>A0ABV4XZR9</accession>
<name>A0ABV4XZR9_9CYAN</name>
<keyword evidence="2" id="KW-1185">Reference proteome</keyword>
<dbReference type="Proteomes" id="UP001576784">
    <property type="component" value="Unassembled WGS sequence"/>
</dbReference>
<proteinExistence type="predicted"/>
<dbReference type="EMBL" id="JBHFNR010000226">
    <property type="protein sequence ID" value="MFB2896937.1"/>
    <property type="molecule type" value="Genomic_DNA"/>
</dbReference>
<organism evidence="1 2">
    <name type="scientific">Floridaenema flaviceps BLCC-F50</name>
    <dbReference type="NCBI Taxonomy" id="3153642"/>
    <lineage>
        <taxon>Bacteria</taxon>
        <taxon>Bacillati</taxon>
        <taxon>Cyanobacteriota</taxon>
        <taxon>Cyanophyceae</taxon>
        <taxon>Oscillatoriophycideae</taxon>
        <taxon>Aerosakkonematales</taxon>
        <taxon>Aerosakkonemataceae</taxon>
        <taxon>Floridanema</taxon>
        <taxon>Floridanema flaviceps</taxon>
    </lineage>
</organism>